<accession>A0A510UKR8</accession>
<sequence length="1775" mass="205531">MRWVCLDFDIKKGFDSDSNSNQLDLISTAQNAAEQLDSLAIPYLIECSGNRGIHLWVILNNEIDKYTAYTFINSIKSALKEVPNSIGIDLFPKTSIYNTKTKGIGLGVKIPLSKHKKSGKYSFFVNKVTDINFDKNSWPESITSPLLEEQLKILTSYKVVDTDVIKGLFDDGKGNQLDIKITNIGSSVDYKLDELLDELSKCYCISSILKNYRNNLSNTNRLILVGLLARISSSNNPNLGMDLLESFFSRLENYDENQTSKRLKELQHLYPQSCSTLRKKLSIDCTDCICEGKNSPLEVLVGVDIKYSFDGFNISKDLFEDVKSAQINYINSNDEVSIHHLKASISHANYLSYTEKFQCLFEGNLQPNNEVYKFTRFESQSKSRTLVSLSAQDKIISTASLSLLNDLWFDTFSNNSFGYRVNFRVSKGWVFENWLVKWNLFVKNIKSIIYDEMESYNSYQVIKIDLKSFYDQINHQKLRIKLLDQPISPISERLKSLDKEDRVKYENIINYLLILTKSTNPNVGVPQGPAYARFLAEIYLLGLDRLIESSLKKGFEFYFRFVDDVFIFIEDQDKSDKVYEDIVNWININELEINQSKTLLTTVEFFKKTNSICKYESDSKYSINKLINHKSSLSQKELNSAVLQAKNLLNESKFGLKDNFRFVLSKFSGSDELKYEKSTIEPLILGSQFGRGSLYKTFFSVYYFKKKDMNLLSSENLAGLNPLAREVYLNEVLEVIENIEKPLLTKHVNDLLKIKSPSCIESVSIFQMLLKTKIKIPRDFINDISPTIIESIILSEEKYELSLSLLNDEFYSKIFPSELSPLDFMLKIGSLVKNNNVGIEELRSLSNYFWNRLSEDSYKLFDLDEYIGNYTLAYNLIALFTITINEFTSFKEQLKQIWSGFLKYIDSNKIEIKHHYWFKLINPEDFKKLTESTIVSCITLNKEKGLIADCPDYLNIVQRYRDIILAIYNDCLSDEFQLDNTLIELLRKNDKFIDWVYDHNAKMYPDTDICLSNIALNNLIVMNRDTLFLVKKLNGTLKKFEYVNSSYYNGTHDTLIFDVGHNYKEVRSEVDKKTAFEMFSLVKELYESGINFRNDNSTFGYPNFFMNQSRINTSKLPSIPYYADGEYLFPEGKSKHFNDHEGYCGLILGLIYSFNIELFNDNSSYSFNINLSNEDKLFPSICDSNSKKIEFLFKIIDKLNLNKLYIHAHEFEIAWAQALFDIIDGSKDFSNYLENYLNHHEKNNREEVCQLYELILSPAKELDNVDFKSFIETLKDNILIDDAKNVLSSIYTVVSDCVKEQLSCDNFNFISSKVEIVEPDEFSSKSNKSLNLNSNNYDLLNSSLSYYLIDMDEGIYLRTLNETHLETISSRRLVFSSLFENNLVIILVPRSYEKVYGIMDFRARWAEKENLEIEKLKLLHNFEGIINSVSLSIKKAAEEVSSHYWNKDVDIVCKRILNWLLLFNSSSIKGSNLENFMDEKGYDLNFLYDCILDVIGKHISIDQENVANFKDKLEATISNRDMVFTLKNINHDKNGLQHLIQTCGADKLRTLKLEDCFDDIAKLKGQSHNITILCDVGISGIEFRKALRFYFKNSVYQGGKDIFLESSKRKTLVEKECYFDYDPKNSIAWNSFKSNFMRASSIKILTAMSTPQFEAKVRATLNELVTELSLPQPNVIFDSNRLIESYNYEHFSSNISFKKQELFSVLIKDIELIKKIFDDNWDYYKASISDTNIQKSNLILRLESTPKGRFRLFTMKSKDGGLSLFDRRLEHNELK</sequence>
<comment type="similarity">
    <text evidence="1">Belongs to the bacterial reverse transcriptase family.</text>
</comment>
<dbReference type="InterPro" id="IPR054347">
    <property type="entry name" value="TOTE_primase"/>
</dbReference>
<dbReference type="PANTHER" id="PTHR34047">
    <property type="entry name" value="NUCLEAR INTRON MATURASE 1, MITOCHONDRIAL-RELATED"/>
    <property type="match status" value="1"/>
</dbReference>
<proteinExistence type="inferred from homology"/>
<dbReference type="PROSITE" id="PS50878">
    <property type="entry name" value="RT_POL"/>
    <property type="match status" value="1"/>
</dbReference>
<reference evidence="3 4" key="1">
    <citation type="submission" date="2019-07" db="EMBL/GenBank/DDBJ databases">
        <title>Whole genome shotgun sequence of Aliivibrio fischeri NBRC 101058.</title>
        <authorList>
            <person name="Hosoyama A."/>
            <person name="Uohara A."/>
            <person name="Ohji S."/>
            <person name="Ichikawa N."/>
        </authorList>
    </citation>
    <scope>NUCLEOTIDE SEQUENCE [LARGE SCALE GENOMIC DNA]</scope>
    <source>
        <strain evidence="3 4">NBRC 101058</strain>
    </source>
</reference>
<protein>
    <recommendedName>
        <fullName evidence="2">Reverse transcriptase domain-containing protein</fullName>
    </recommendedName>
</protein>
<name>A0A510UKR8_ALIFS</name>
<dbReference type="Gene3D" id="3.30.70.3300">
    <property type="match status" value="1"/>
</dbReference>
<dbReference type="Pfam" id="PF00078">
    <property type="entry name" value="RVT_1"/>
    <property type="match status" value="1"/>
</dbReference>
<dbReference type="SUPFAM" id="SSF56672">
    <property type="entry name" value="DNA/RNA polymerases"/>
    <property type="match status" value="1"/>
</dbReference>
<evidence type="ECO:0000259" key="2">
    <source>
        <dbReference type="PROSITE" id="PS50878"/>
    </source>
</evidence>
<dbReference type="InterPro" id="IPR051083">
    <property type="entry name" value="GrpII_Intron_Splice-Mob/Def"/>
</dbReference>
<dbReference type="EMBL" id="BJTZ01000026">
    <property type="protein sequence ID" value="GEK15228.1"/>
    <property type="molecule type" value="Genomic_DNA"/>
</dbReference>
<comment type="caution">
    <text evidence="3">The sequence shown here is derived from an EMBL/GenBank/DDBJ whole genome shotgun (WGS) entry which is preliminary data.</text>
</comment>
<dbReference type="InterPro" id="IPR000477">
    <property type="entry name" value="RT_dom"/>
</dbReference>
<dbReference type="Proteomes" id="UP000321787">
    <property type="component" value="Unassembled WGS sequence"/>
</dbReference>
<gene>
    <name evidence="3" type="ORF">AFI02nite_32640</name>
</gene>
<dbReference type="PANTHER" id="PTHR34047:SF8">
    <property type="entry name" value="PROTEIN YKFC"/>
    <property type="match status" value="1"/>
</dbReference>
<evidence type="ECO:0000313" key="4">
    <source>
        <dbReference type="Proteomes" id="UP000321787"/>
    </source>
</evidence>
<dbReference type="CDD" id="cd01646">
    <property type="entry name" value="RT_Bac_retron_I"/>
    <property type="match status" value="1"/>
</dbReference>
<evidence type="ECO:0000256" key="1">
    <source>
        <dbReference type="ARBA" id="ARBA00034120"/>
    </source>
</evidence>
<dbReference type="SUPFAM" id="SSF56747">
    <property type="entry name" value="Prim-pol domain"/>
    <property type="match status" value="1"/>
</dbReference>
<dbReference type="Pfam" id="PF22548">
    <property type="entry name" value="AEP-TOTE"/>
    <property type="match status" value="1"/>
</dbReference>
<organism evidence="3 4">
    <name type="scientific">Aliivibrio fischeri</name>
    <name type="common">Vibrio fischeri</name>
    <dbReference type="NCBI Taxonomy" id="668"/>
    <lineage>
        <taxon>Bacteria</taxon>
        <taxon>Pseudomonadati</taxon>
        <taxon>Pseudomonadota</taxon>
        <taxon>Gammaproteobacteria</taxon>
        <taxon>Vibrionales</taxon>
        <taxon>Vibrionaceae</taxon>
        <taxon>Aliivibrio</taxon>
    </lineage>
</organism>
<dbReference type="InterPro" id="IPR043502">
    <property type="entry name" value="DNA/RNA_pol_sf"/>
</dbReference>
<evidence type="ECO:0000313" key="3">
    <source>
        <dbReference type="EMBL" id="GEK15228.1"/>
    </source>
</evidence>
<feature type="domain" description="Reverse transcriptase" evidence="2">
    <location>
        <begin position="392"/>
        <end position="626"/>
    </location>
</feature>